<feature type="transmembrane region" description="Helical" evidence="2">
    <location>
        <begin position="54"/>
        <end position="73"/>
    </location>
</feature>
<protein>
    <submittedName>
        <fullName evidence="3">Uncharacterized protein</fullName>
    </submittedName>
</protein>
<keyword evidence="2" id="KW-0812">Transmembrane</keyword>
<evidence type="ECO:0000313" key="4">
    <source>
        <dbReference type="Proteomes" id="UP000002220"/>
    </source>
</evidence>
<feature type="compositionally biased region" description="Low complexity" evidence="1">
    <location>
        <begin position="242"/>
        <end position="257"/>
    </location>
</feature>
<gene>
    <name evidence="3" type="ordered locus">Plim_1206</name>
</gene>
<feature type="transmembrane region" description="Helical" evidence="2">
    <location>
        <begin position="137"/>
        <end position="154"/>
    </location>
</feature>
<keyword evidence="2" id="KW-0472">Membrane</keyword>
<feature type="compositionally biased region" description="Basic and acidic residues" evidence="1">
    <location>
        <begin position="259"/>
        <end position="270"/>
    </location>
</feature>
<dbReference type="HOGENOM" id="CLU_498610_0_0_0"/>
<name>D5SUI9_PLAL2</name>
<feature type="transmembrane region" description="Helical" evidence="2">
    <location>
        <begin position="21"/>
        <end position="42"/>
    </location>
</feature>
<feature type="region of interest" description="Disordered" evidence="1">
    <location>
        <begin position="236"/>
        <end position="270"/>
    </location>
</feature>
<dbReference type="OrthoDB" id="209191at2"/>
<proteinExistence type="predicted"/>
<dbReference type="Proteomes" id="UP000002220">
    <property type="component" value="Chromosome"/>
</dbReference>
<feature type="region of interest" description="Disordered" evidence="1">
    <location>
        <begin position="343"/>
        <end position="368"/>
    </location>
</feature>
<evidence type="ECO:0000313" key="3">
    <source>
        <dbReference type="EMBL" id="ADG67041.1"/>
    </source>
</evidence>
<keyword evidence="4" id="KW-1185">Reference proteome</keyword>
<feature type="compositionally biased region" description="Low complexity" evidence="1">
    <location>
        <begin position="346"/>
        <end position="368"/>
    </location>
</feature>
<dbReference type="RefSeq" id="WP_013109472.1">
    <property type="nucleotide sequence ID" value="NC_014148.1"/>
</dbReference>
<feature type="compositionally biased region" description="Gly residues" evidence="1">
    <location>
        <begin position="436"/>
        <end position="457"/>
    </location>
</feature>
<evidence type="ECO:0000256" key="1">
    <source>
        <dbReference type="SAM" id="MobiDB-lite"/>
    </source>
</evidence>
<dbReference type="KEGG" id="plm:Plim_1206"/>
<keyword evidence="2" id="KW-1133">Transmembrane helix</keyword>
<dbReference type="AlphaFoldDB" id="D5SUI9"/>
<dbReference type="EMBL" id="CP001744">
    <property type="protein sequence ID" value="ADG67041.1"/>
    <property type="molecule type" value="Genomic_DNA"/>
</dbReference>
<evidence type="ECO:0000256" key="2">
    <source>
        <dbReference type="SAM" id="Phobius"/>
    </source>
</evidence>
<dbReference type="STRING" id="521674.Plim_1206"/>
<dbReference type="eggNOG" id="COG1196">
    <property type="taxonomic scope" value="Bacteria"/>
</dbReference>
<organism evidence="3 4">
    <name type="scientific">Planctopirus limnophila (strain ATCC 43296 / DSM 3776 / IFAM 1008 / Mu 290)</name>
    <name type="common">Planctomyces limnophilus</name>
    <dbReference type="NCBI Taxonomy" id="521674"/>
    <lineage>
        <taxon>Bacteria</taxon>
        <taxon>Pseudomonadati</taxon>
        <taxon>Planctomycetota</taxon>
        <taxon>Planctomycetia</taxon>
        <taxon>Planctomycetales</taxon>
        <taxon>Planctomycetaceae</taxon>
        <taxon>Planctopirus</taxon>
    </lineage>
</organism>
<reference evidence="3 4" key="1">
    <citation type="journal article" date="2010" name="Stand. Genomic Sci.">
        <title>Complete genome sequence of Planctomyces limnophilus type strain (Mu 290).</title>
        <authorList>
            <person name="Labutti K."/>
            <person name="Sikorski J."/>
            <person name="Schneider S."/>
            <person name="Nolan M."/>
            <person name="Lucas S."/>
            <person name="Glavina Del Rio T."/>
            <person name="Tice H."/>
            <person name="Cheng J.F."/>
            <person name="Goodwin L."/>
            <person name="Pitluck S."/>
            <person name="Liolios K."/>
            <person name="Ivanova N."/>
            <person name="Mavromatis K."/>
            <person name="Mikhailova N."/>
            <person name="Pati A."/>
            <person name="Chen A."/>
            <person name="Palaniappan K."/>
            <person name="Land M."/>
            <person name="Hauser L."/>
            <person name="Chang Y.J."/>
            <person name="Jeffries C.D."/>
            <person name="Tindall B.J."/>
            <person name="Rohde M."/>
            <person name="Goker M."/>
            <person name="Woyke T."/>
            <person name="Bristow J."/>
            <person name="Eisen J.A."/>
            <person name="Markowitz V."/>
            <person name="Hugenholtz P."/>
            <person name="Kyrpides N.C."/>
            <person name="Klenk H.P."/>
            <person name="Lapidus A."/>
        </authorList>
    </citation>
    <scope>NUCLEOTIDE SEQUENCE [LARGE SCALE GENOMIC DNA]</scope>
    <source>
        <strain evidence="4">ATCC 43296 / DSM 3776 / IFAM 1008 / 290</strain>
    </source>
</reference>
<accession>D5SUI9</accession>
<sequence>MNDVTTHLLEKVRRRMALGQWAELAMLNLLVLTASMTVLTIVNRLTAFAPEQMIMYVWLAIVPAAALLAAIFLKRPTLSEAAHQVDRALGEKDLFLTVSRLSSSVGEYQPVVLAVAHAKAQSVVPAKVSPWNPSRRIRPLLGLILLAGGIQFFLPQWDLFGNRAQAAVIEQRSAQLNLTRKMTEVRKTELKRAQESRDTTQDQQLEENLKLAFQKMEPSRKEENRKELLKQQKEISQQWKVKAASKSSPSASRSSPSEEGQKFGDEETETLRKKAKEALRSGNMQPLKETMEQIKDELEKLAKTEDPVERAEKLEQLKKRLENLEKLAREEFGSEEMAKALERARQQAQLAQKDGGNPSEAMQAAMESMELSEMELSQAMENLKDMQNLEKALKAIQAAKKLNELDPLDGEKCKQCQSLSDYEKLYKEMLAKCNGQGDGQGKGNGNGLGGEGIGRGGKAQEDDSVETSFVDEKSQSQVTAGKMLLSIKTQGLGEKGQASEDYRKAATAVKQGVAEAIQQEQIPPGYHESIKSYFDQVAPEKSGSDK</sequence>
<feature type="region of interest" description="Disordered" evidence="1">
    <location>
        <begin position="434"/>
        <end position="476"/>
    </location>
</feature>